<dbReference type="GO" id="GO:0003950">
    <property type="term" value="F:NAD+ poly-ADP-ribosyltransferase activity"/>
    <property type="evidence" value="ECO:0007669"/>
    <property type="project" value="UniProtKB-UniRule"/>
</dbReference>
<keyword evidence="22" id="KW-1185">Reference proteome</keyword>
<dbReference type="EMBL" id="QEAQ01000168">
    <property type="protein sequence ID" value="TPX54139.1"/>
    <property type="molecule type" value="Genomic_DNA"/>
</dbReference>
<dbReference type="SMART" id="SM00773">
    <property type="entry name" value="WGR"/>
    <property type="match status" value="1"/>
</dbReference>
<dbReference type="FunFam" id="3.90.228.10:FF:000002">
    <property type="entry name" value="Poly [ADP-ribose] polymerase"/>
    <property type="match status" value="1"/>
</dbReference>
<dbReference type="Pfam" id="PF00644">
    <property type="entry name" value="PARP"/>
    <property type="match status" value="1"/>
</dbReference>
<dbReference type="GO" id="GO:1990404">
    <property type="term" value="F:NAD+-protein mono-ADP-ribosyltransferase activity"/>
    <property type="evidence" value="ECO:0007669"/>
    <property type="project" value="TreeGrafter"/>
</dbReference>
<evidence type="ECO:0000256" key="6">
    <source>
        <dbReference type="ARBA" id="ARBA00022737"/>
    </source>
</evidence>
<dbReference type="InterPro" id="IPR036930">
    <property type="entry name" value="WGR_dom_sf"/>
</dbReference>
<evidence type="ECO:0000256" key="13">
    <source>
        <dbReference type="ARBA" id="ARBA00024347"/>
    </source>
</evidence>
<proteinExistence type="inferred from homology"/>
<dbReference type="InterPro" id="IPR004102">
    <property type="entry name" value="Poly(ADP-ribose)pol_reg_dom"/>
</dbReference>
<evidence type="ECO:0000256" key="16">
    <source>
        <dbReference type="SAM" id="MobiDB-lite"/>
    </source>
</evidence>
<feature type="compositionally biased region" description="Low complexity" evidence="16">
    <location>
        <begin position="120"/>
        <end position="141"/>
    </location>
</feature>
<dbReference type="Pfam" id="PF16589">
    <property type="entry name" value="BRCT_2"/>
    <property type="match status" value="1"/>
</dbReference>
<dbReference type="GO" id="GO:0005730">
    <property type="term" value="C:nucleolus"/>
    <property type="evidence" value="ECO:0007669"/>
    <property type="project" value="TreeGrafter"/>
</dbReference>
<evidence type="ECO:0000313" key="21">
    <source>
        <dbReference type="EMBL" id="TPX54139.1"/>
    </source>
</evidence>
<keyword evidence="2 15" id="KW-0328">Glycosyltransferase</keyword>
<name>A0A507DQY8_9FUNG</name>
<keyword evidence="9" id="KW-0862">Zinc</keyword>
<dbReference type="FunFam" id="1.20.142.10:FF:000001">
    <property type="entry name" value="Poly [ADP-ribose] polymerase"/>
    <property type="match status" value="1"/>
</dbReference>
<keyword evidence="11" id="KW-0238">DNA-binding</keyword>
<dbReference type="PROSITE" id="PS51060">
    <property type="entry name" value="PARP_ALPHA_HD"/>
    <property type="match status" value="1"/>
</dbReference>
<feature type="region of interest" description="Disordered" evidence="16">
    <location>
        <begin position="120"/>
        <end position="191"/>
    </location>
</feature>
<organism evidence="21 22">
    <name type="scientific">Powellomyces hirtus</name>
    <dbReference type="NCBI Taxonomy" id="109895"/>
    <lineage>
        <taxon>Eukaryota</taxon>
        <taxon>Fungi</taxon>
        <taxon>Fungi incertae sedis</taxon>
        <taxon>Chytridiomycota</taxon>
        <taxon>Chytridiomycota incertae sedis</taxon>
        <taxon>Chytridiomycetes</taxon>
        <taxon>Spizellomycetales</taxon>
        <taxon>Powellomycetaceae</taxon>
        <taxon>Powellomyces</taxon>
    </lineage>
</organism>
<dbReference type="Gene3D" id="2.20.140.10">
    <property type="entry name" value="WGR domain"/>
    <property type="match status" value="1"/>
</dbReference>
<evidence type="ECO:0000259" key="20">
    <source>
        <dbReference type="PROSITE" id="PS51977"/>
    </source>
</evidence>
<keyword evidence="6" id="KW-0677">Repeat</keyword>
<dbReference type="Gene3D" id="1.20.142.10">
    <property type="entry name" value="Poly(ADP-ribose) polymerase, regulatory domain"/>
    <property type="match status" value="1"/>
</dbReference>
<keyword evidence="7" id="KW-0013">ADP-ribosylation</keyword>
<dbReference type="FunFam" id="2.20.140.10:FF:000001">
    <property type="entry name" value="Poly [ADP-ribose] polymerase"/>
    <property type="match status" value="1"/>
</dbReference>
<evidence type="ECO:0000256" key="9">
    <source>
        <dbReference type="ARBA" id="ARBA00022833"/>
    </source>
</evidence>
<evidence type="ECO:0000256" key="1">
    <source>
        <dbReference type="ARBA" id="ARBA00004123"/>
    </source>
</evidence>
<dbReference type="GO" id="GO:0070212">
    <property type="term" value="P:protein poly-ADP-ribosylation"/>
    <property type="evidence" value="ECO:0007669"/>
    <property type="project" value="TreeGrafter"/>
</dbReference>
<comment type="caution">
    <text evidence="21">The sequence shown here is derived from an EMBL/GenBank/DDBJ whole genome shotgun (WGS) entry which is preliminary data.</text>
</comment>
<evidence type="ECO:0000259" key="18">
    <source>
        <dbReference type="PROSITE" id="PS51059"/>
    </source>
</evidence>
<accession>A0A507DQY8</accession>
<dbReference type="EC" id="2.4.2.-" evidence="15"/>
<dbReference type="CDD" id="cd01437">
    <property type="entry name" value="parp_like"/>
    <property type="match status" value="1"/>
</dbReference>
<dbReference type="GO" id="GO:0006302">
    <property type="term" value="P:double-strand break repair"/>
    <property type="evidence" value="ECO:0007669"/>
    <property type="project" value="TreeGrafter"/>
</dbReference>
<dbReference type="AlphaFoldDB" id="A0A507DQY8"/>
<evidence type="ECO:0000256" key="11">
    <source>
        <dbReference type="ARBA" id="ARBA00023125"/>
    </source>
</evidence>
<dbReference type="InterPro" id="IPR050800">
    <property type="entry name" value="ARTD/PARP"/>
</dbReference>
<evidence type="ECO:0000259" key="19">
    <source>
        <dbReference type="PROSITE" id="PS51060"/>
    </source>
</evidence>
<dbReference type="Gene3D" id="3.90.228.10">
    <property type="match status" value="1"/>
</dbReference>
<evidence type="ECO:0000256" key="8">
    <source>
        <dbReference type="ARBA" id="ARBA00022771"/>
    </source>
</evidence>
<dbReference type="InterPro" id="IPR012317">
    <property type="entry name" value="Poly(ADP-ribose)pol_cat_dom"/>
</dbReference>
<comment type="subcellular location">
    <subcellularLocation>
        <location evidence="1">Nucleus</location>
    </subcellularLocation>
</comment>
<evidence type="ECO:0000259" key="17">
    <source>
        <dbReference type="PROSITE" id="PS50172"/>
    </source>
</evidence>
<dbReference type="Proteomes" id="UP000318582">
    <property type="component" value="Unassembled WGS sequence"/>
</dbReference>
<dbReference type="InterPro" id="IPR036420">
    <property type="entry name" value="BRCT_dom_sf"/>
</dbReference>
<dbReference type="GO" id="GO:0003677">
    <property type="term" value="F:DNA binding"/>
    <property type="evidence" value="ECO:0007669"/>
    <property type="project" value="UniProtKB-KW"/>
</dbReference>
<evidence type="ECO:0000256" key="7">
    <source>
        <dbReference type="ARBA" id="ARBA00022765"/>
    </source>
</evidence>
<dbReference type="SUPFAM" id="SSF47587">
    <property type="entry name" value="Domain of poly(ADP-ribose) polymerase"/>
    <property type="match status" value="1"/>
</dbReference>
<evidence type="ECO:0000256" key="14">
    <source>
        <dbReference type="ARBA" id="ARBA00033987"/>
    </source>
</evidence>
<evidence type="ECO:0000256" key="5">
    <source>
        <dbReference type="ARBA" id="ARBA00022723"/>
    </source>
</evidence>
<dbReference type="Pfam" id="PF05406">
    <property type="entry name" value="WGR"/>
    <property type="match status" value="1"/>
</dbReference>
<dbReference type="PROSITE" id="PS51059">
    <property type="entry name" value="PARP_CATALYTIC"/>
    <property type="match status" value="1"/>
</dbReference>
<keyword evidence="10 15" id="KW-0520">NAD</keyword>
<dbReference type="PANTHER" id="PTHR10459">
    <property type="entry name" value="DNA LIGASE"/>
    <property type="match status" value="1"/>
</dbReference>
<dbReference type="CDD" id="cd08003">
    <property type="entry name" value="WGR_PARP2_like"/>
    <property type="match status" value="1"/>
</dbReference>
<dbReference type="InterPro" id="IPR036616">
    <property type="entry name" value="Poly(ADP-ribose)pol_reg_dom_sf"/>
</dbReference>
<feature type="region of interest" description="Disordered" evidence="16">
    <location>
        <begin position="317"/>
        <end position="338"/>
    </location>
</feature>
<dbReference type="Gene3D" id="3.40.50.10190">
    <property type="entry name" value="BRCT domain"/>
    <property type="match status" value="1"/>
</dbReference>
<feature type="domain" description="BRCT" evidence="17">
    <location>
        <begin position="20"/>
        <end position="115"/>
    </location>
</feature>
<evidence type="ECO:0000256" key="10">
    <source>
        <dbReference type="ARBA" id="ARBA00023027"/>
    </source>
</evidence>
<keyword evidence="5" id="KW-0479">Metal-binding</keyword>
<dbReference type="PROSITE" id="PS50172">
    <property type="entry name" value="BRCT"/>
    <property type="match status" value="1"/>
</dbReference>
<dbReference type="InterPro" id="IPR008893">
    <property type="entry name" value="WGR_domain"/>
</dbReference>
<gene>
    <name evidence="21" type="ORF">PhCBS80983_g06025</name>
</gene>
<evidence type="ECO:0000256" key="4">
    <source>
        <dbReference type="ARBA" id="ARBA00022695"/>
    </source>
</evidence>
<dbReference type="GO" id="GO:0008270">
    <property type="term" value="F:zinc ion binding"/>
    <property type="evidence" value="ECO:0007669"/>
    <property type="project" value="UniProtKB-KW"/>
</dbReference>
<evidence type="ECO:0000256" key="2">
    <source>
        <dbReference type="ARBA" id="ARBA00022676"/>
    </source>
</evidence>
<dbReference type="SUPFAM" id="SSF52113">
    <property type="entry name" value="BRCT domain"/>
    <property type="match status" value="1"/>
</dbReference>
<keyword evidence="8" id="KW-0863">Zinc-finger</keyword>
<evidence type="ECO:0000256" key="15">
    <source>
        <dbReference type="RuleBase" id="RU362114"/>
    </source>
</evidence>
<dbReference type="PANTHER" id="PTHR10459:SF60">
    <property type="entry name" value="POLY [ADP-RIBOSE] POLYMERASE 2"/>
    <property type="match status" value="1"/>
</dbReference>
<feature type="domain" description="WGR" evidence="20">
    <location>
        <begin position="212"/>
        <end position="308"/>
    </location>
</feature>
<dbReference type="Pfam" id="PF02877">
    <property type="entry name" value="PARP_reg"/>
    <property type="match status" value="1"/>
</dbReference>
<feature type="domain" description="PARP alpha-helical" evidence="19">
    <location>
        <begin position="336"/>
        <end position="455"/>
    </location>
</feature>
<feature type="compositionally biased region" description="Acidic residues" evidence="16">
    <location>
        <begin position="177"/>
        <end position="186"/>
    </location>
</feature>
<dbReference type="GO" id="GO:0016779">
    <property type="term" value="F:nucleotidyltransferase activity"/>
    <property type="evidence" value="ECO:0007669"/>
    <property type="project" value="UniProtKB-KW"/>
</dbReference>
<keyword evidence="4" id="KW-0548">Nucleotidyltransferase</keyword>
<dbReference type="STRING" id="109895.A0A507DQY8"/>
<comment type="similarity">
    <text evidence="13">Belongs to the ARTD/PARP family.</text>
</comment>
<evidence type="ECO:0000313" key="22">
    <source>
        <dbReference type="Proteomes" id="UP000318582"/>
    </source>
</evidence>
<sequence>MPPKTRSGSATHITAAAVPSGSDLFVGSVFFVSALAWKGPNAGDILKTIQNEGGKVVASVTKTLNYFVAVPEDAEKQSAKWKQASERSDVSVVSGDFVLESAKKGKVLDVSDYQIEASATPAPAAATAPAAKKAPARASAPKQVPAAKQAVQPSDDEEADKTESKSKRKRPSKTADDAEEEEEEEKQEPAKMVKMIKKGRAAVDHECPMAAQCHVYEDGTGVYDAMLNQTEIKNNNNKFYVIQVLKSDTSDVYYAWTRWGRVGAKGQMSGMNPTSKERAISEFHKKFHDKTRNQWEDRENFEKVPGKYFLIEREFGDDPEDEDKDTKPADAKPIPPSKLAQPVQDLVKLIFNVEMMTRSMQEIGYDAKKLPLGKLTKANIKKGYNALAKISDELNKARPDRSRLTDFSSEFYTIIPHSFSGRQVPPVIDTAAALKSKLQMVEALGDIEIATEILKATENLLDQNPVDVHFKKLNTELVPVKKDTEVYNLVEKYMRNTHAETHRDYELDIEDLFEVARNGEENRAKNLHNRQLLWHGSRLTNYVGILSQGLKIAPPEAPVTGYMFGKGIYFADMVSKSANYCFTSNQSPTGILLLCEVALGDQWQATNAEYNAREISEKKGCHSTYGQGKTMPDPKQFETLPGSPDVIVPCGKPINSNVKGAYLLYNEFITYDIEKVKIRYGHRYTTRH</sequence>
<dbReference type="SUPFAM" id="SSF142921">
    <property type="entry name" value="WGR domain-like"/>
    <property type="match status" value="1"/>
</dbReference>
<evidence type="ECO:0000256" key="3">
    <source>
        <dbReference type="ARBA" id="ARBA00022679"/>
    </source>
</evidence>
<dbReference type="SUPFAM" id="SSF56399">
    <property type="entry name" value="ADP-ribosylation"/>
    <property type="match status" value="1"/>
</dbReference>
<keyword evidence="12" id="KW-0539">Nucleus</keyword>
<dbReference type="PROSITE" id="PS51977">
    <property type="entry name" value="WGR"/>
    <property type="match status" value="1"/>
</dbReference>
<dbReference type="InterPro" id="IPR001357">
    <property type="entry name" value="BRCT_dom"/>
</dbReference>
<protein>
    <recommendedName>
        <fullName evidence="15">Poly [ADP-ribose] polymerase</fullName>
        <shortName evidence="15">PARP</shortName>
        <ecNumber evidence="15">2.4.2.-</ecNumber>
    </recommendedName>
</protein>
<reference evidence="21 22" key="1">
    <citation type="journal article" date="2019" name="Sci. Rep.">
        <title>Comparative genomics of chytrid fungi reveal insights into the obligate biotrophic and pathogenic lifestyle of Synchytrium endobioticum.</title>
        <authorList>
            <person name="van de Vossenberg B.T.L.H."/>
            <person name="Warris S."/>
            <person name="Nguyen H.D.T."/>
            <person name="van Gent-Pelzer M.P.E."/>
            <person name="Joly D.L."/>
            <person name="van de Geest H.C."/>
            <person name="Bonants P.J.M."/>
            <person name="Smith D.S."/>
            <person name="Levesque C.A."/>
            <person name="van der Lee T.A.J."/>
        </authorList>
    </citation>
    <scope>NUCLEOTIDE SEQUENCE [LARGE SCALE GENOMIC DNA]</scope>
    <source>
        <strain evidence="21 22">CBS 809.83</strain>
    </source>
</reference>
<evidence type="ECO:0000256" key="12">
    <source>
        <dbReference type="ARBA" id="ARBA00023242"/>
    </source>
</evidence>
<feature type="domain" description="PARP catalytic" evidence="18">
    <location>
        <begin position="464"/>
        <end position="688"/>
    </location>
</feature>
<keyword evidence="3 15" id="KW-0808">Transferase</keyword>
<comment type="catalytic activity">
    <reaction evidence="14">
        <text>NAD(+) + (ADP-D-ribosyl)n-acceptor = nicotinamide + (ADP-D-ribosyl)n+1-acceptor + H(+).</text>
        <dbReference type="EC" id="2.4.2.30"/>
    </reaction>
</comment>